<gene>
    <name evidence="1" type="ORF">HC176_15530</name>
</gene>
<dbReference type="Proteomes" id="UP000760545">
    <property type="component" value="Unassembled WGS sequence"/>
</dbReference>
<dbReference type="RefSeq" id="WP_167919880.1">
    <property type="nucleotide sequence ID" value="NZ_JAAVJS010000049.1"/>
</dbReference>
<accession>A0ABX1DJP4</accession>
<comment type="caution">
    <text evidence="1">The sequence shown here is derived from an EMBL/GenBank/DDBJ whole genome shotgun (WGS) entry which is preliminary data.</text>
</comment>
<evidence type="ECO:0000313" key="1">
    <source>
        <dbReference type="EMBL" id="NJX16888.1"/>
    </source>
</evidence>
<evidence type="ECO:0008006" key="3">
    <source>
        <dbReference type="Google" id="ProtNLM"/>
    </source>
</evidence>
<dbReference type="EMBL" id="JAAVJS010000049">
    <property type="protein sequence ID" value="NJX16888.1"/>
    <property type="molecule type" value="Genomic_DNA"/>
</dbReference>
<protein>
    <recommendedName>
        <fullName evidence="3">DUF4595 domain-containing protein</fullName>
    </recommendedName>
</protein>
<reference evidence="1 2" key="1">
    <citation type="submission" date="2020-03" db="EMBL/GenBank/DDBJ databases">
        <title>Tamlana sp. nov, isolated from XXX.</title>
        <authorList>
            <person name="Cao W.R."/>
        </authorList>
    </citation>
    <scope>NUCLEOTIDE SEQUENCE [LARGE SCALE GENOMIC DNA]</scope>
    <source>
        <strain evidence="1 2">HST1-43</strain>
    </source>
</reference>
<keyword evidence="2" id="KW-1185">Reference proteome</keyword>
<dbReference type="PROSITE" id="PS51257">
    <property type="entry name" value="PROKAR_LIPOPROTEIN"/>
    <property type="match status" value="1"/>
</dbReference>
<organism evidence="1 2">
    <name type="scientific">Tamlana crocina</name>
    <dbReference type="NCBI Taxonomy" id="393006"/>
    <lineage>
        <taxon>Bacteria</taxon>
        <taxon>Pseudomonadati</taxon>
        <taxon>Bacteroidota</taxon>
        <taxon>Flavobacteriia</taxon>
        <taxon>Flavobacteriales</taxon>
        <taxon>Flavobacteriaceae</taxon>
        <taxon>Tamlana</taxon>
    </lineage>
</organism>
<proteinExistence type="predicted"/>
<sequence>MNNKFQILYFALIILTFSCSENDNEETSEPQNNLPNTVRIVNQQNTANYNLEYMNNQISSLTGSHSTIIDRFYYENSNLIKIDFENIDGQYDLEYDSQNRLTRYYFWYGENANEYVRTDLEYQGNSITRNHFFKNNSDVYEFAFSEKLTIENGNITKIEDLTNSIILEYQYGEKFSPFKNIDSFNDIQIVLTTFHGANRPHINLRELFLGKNNLVKAMDINAGNSNSFQYEYNSNGLPEKIVNHDDIDNVTVETFEIDF</sequence>
<evidence type="ECO:0000313" key="2">
    <source>
        <dbReference type="Proteomes" id="UP000760545"/>
    </source>
</evidence>
<name>A0ABX1DJP4_9FLAO</name>